<name>A0A2T5MD86_9GAMM</name>
<dbReference type="Gene3D" id="2.60.40.1180">
    <property type="entry name" value="Golgi alpha-mannosidase II"/>
    <property type="match status" value="1"/>
</dbReference>
<dbReference type="PANTHER" id="PTHR31308">
    <property type="match status" value="1"/>
</dbReference>
<dbReference type="InterPro" id="IPR013780">
    <property type="entry name" value="Glyco_hydro_b"/>
</dbReference>
<dbReference type="GO" id="GO:0000272">
    <property type="term" value="P:polysaccharide catabolic process"/>
    <property type="evidence" value="ECO:0007669"/>
    <property type="project" value="InterPro"/>
</dbReference>
<feature type="domain" description="Glycoside hydrolase family 5" evidence="5">
    <location>
        <begin position="60"/>
        <end position="128"/>
    </location>
</feature>
<keyword evidence="8" id="KW-1185">Reference proteome</keyword>
<dbReference type="InterPro" id="IPR001547">
    <property type="entry name" value="Glyco_hydro_5"/>
</dbReference>
<dbReference type="PANTHER" id="PTHR31308:SF5">
    <property type="entry name" value="ERGOSTERYL-BETA-GLUCOSIDASE"/>
    <property type="match status" value="1"/>
</dbReference>
<dbReference type="OrthoDB" id="9800955at2"/>
<evidence type="ECO:0000256" key="3">
    <source>
        <dbReference type="ARBA" id="ARBA00023295"/>
    </source>
</evidence>
<dbReference type="SUPFAM" id="SSF51445">
    <property type="entry name" value="(Trans)glycosidases"/>
    <property type="match status" value="1"/>
</dbReference>
<protein>
    <submittedName>
        <fullName evidence="7">Endoglucanase</fullName>
    </submittedName>
</protein>
<dbReference type="GO" id="GO:1901136">
    <property type="term" value="P:carbohydrate derivative catabolic process"/>
    <property type="evidence" value="ECO:0007669"/>
    <property type="project" value="UniProtKB-ARBA"/>
</dbReference>
<keyword evidence="2 4" id="KW-0378">Hydrolase</keyword>
<accession>A0A2T5MD86</accession>
<dbReference type="InterPro" id="IPR052066">
    <property type="entry name" value="Glycosphingolipid_Hydrolases"/>
</dbReference>
<dbReference type="GO" id="GO:0004553">
    <property type="term" value="F:hydrolase activity, hydrolyzing O-glycosyl compounds"/>
    <property type="evidence" value="ECO:0007669"/>
    <property type="project" value="InterPro"/>
</dbReference>
<dbReference type="Gene3D" id="3.20.20.80">
    <property type="entry name" value="Glycosidases"/>
    <property type="match status" value="1"/>
</dbReference>
<evidence type="ECO:0000313" key="7">
    <source>
        <dbReference type="EMBL" id="PTU30535.1"/>
    </source>
</evidence>
<keyword evidence="3 4" id="KW-0326">Glycosidase</keyword>
<dbReference type="Pfam" id="PF18564">
    <property type="entry name" value="Glyco_hydro_5_C"/>
    <property type="match status" value="1"/>
</dbReference>
<evidence type="ECO:0000259" key="5">
    <source>
        <dbReference type="Pfam" id="PF00150"/>
    </source>
</evidence>
<dbReference type="Pfam" id="PF00150">
    <property type="entry name" value="Cellulase"/>
    <property type="match status" value="1"/>
</dbReference>
<dbReference type="AlphaFoldDB" id="A0A2T5MD86"/>
<sequence>MSQLEIGISGKRFIDAKGRHVILRGINLGSDCKLPYPDGGTDRPTDFSDHRTVSFVGRPFPLAEADEHLGRIKHWGFNALRFLVTWEAVEHEGPGQYDVEYIEYVREVCLRAQNFGLNLFIDFHQDVWSRMSGGSGAPCWIFEKLGLNYQAFNAAGAVHVMQYRYDYSNPERRQEDKYPTMSWPINYRMPVNCILWTSFFAGATLTPKWIIDGENVQDYLQNKYFGAVRALAQRLSDLDNVMGFDSLNEPGMGWLGEKLSERHPDITAKGHPGPNWTPLDGLRVARGMTTTLPVLRATAHSLHAGLVREADRQFNTAQVSIWNPGVQDPFEQAGAWRKDGDQAVVVNEDFFAMLDGRKINPEGDFLQPFFQKMAAAFREIRPDWFLFAEINPHVVGVGRTFPKEMPTNSINTSHWYDVGLLWSKRIDTEQDDAAKTKTRNRYGLELAYMRSLADRINGGSPTLIGEFGIPYDLNDGESFSRWGKGERGADVWKPQAVALELTYDAMDMLLLSSTQWNYTASNRNDLRIGDGWNQEDLSVFSRDQQTDPADPSSGGRAVEGFSRPYVQRAQGILKSMHFDPKEKRFVAEVDAAAEVSAPTEIYWPARLGKDLKVELSGVEAEWSYSLKDQRVHVQAKATGSFKISISAQ</sequence>
<comment type="similarity">
    <text evidence="1 4">Belongs to the glycosyl hydrolase 5 (cellulase A) family.</text>
</comment>
<dbReference type="InterPro" id="IPR017853">
    <property type="entry name" value="GH"/>
</dbReference>
<dbReference type="GO" id="GO:0016042">
    <property type="term" value="P:lipid catabolic process"/>
    <property type="evidence" value="ECO:0007669"/>
    <property type="project" value="UniProtKB-ARBA"/>
</dbReference>
<proteinExistence type="inferred from homology"/>
<reference evidence="7 8" key="1">
    <citation type="submission" date="2018-04" db="EMBL/GenBank/DDBJ databases">
        <title>Novel species isolated from glacier.</title>
        <authorList>
            <person name="Liu Q."/>
            <person name="Xin Y.-H."/>
        </authorList>
    </citation>
    <scope>NUCLEOTIDE SEQUENCE [LARGE SCALE GENOMIC DNA]</scope>
    <source>
        <strain evidence="7 8">GT1R17</strain>
    </source>
</reference>
<organism evidence="7 8">
    <name type="scientific">Stenotrophobium rhamnosiphilum</name>
    <dbReference type="NCBI Taxonomy" id="2029166"/>
    <lineage>
        <taxon>Bacteria</taxon>
        <taxon>Pseudomonadati</taxon>
        <taxon>Pseudomonadota</taxon>
        <taxon>Gammaproteobacteria</taxon>
        <taxon>Nevskiales</taxon>
        <taxon>Nevskiaceae</taxon>
        <taxon>Stenotrophobium</taxon>
    </lineage>
</organism>
<evidence type="ECO:0000256" key="4">
    <source>
        <dbReference type="RuleBase" id="RU361153"/>
    </source>
</evidence>
<evidence type="ECO:0000256" key="2">
    <source>
        <dbReference type="ARBA" id="ARBA00022801"/>
    </source>
</evidence>
<dbReference type="EMBL" id="QANS01000005">
    <property type="protein sequence ID" value="PTU30535.1"/>
    <property type="molecule type" value="Genomic_DNA"/>
</dbReference>
<dbReference type="RefSeq" id="WP_107940907.1">
    <property type="nucleotide sequence ID" value="NZ_QANS01000005.1"/>
</dbReference>
<dbReference type="Proteomes" id="UP000244248">
    <property type="component" value="Unassembled WGS sequence"/>
</dbReference>
<feature type="domain" description="Glycoside hydrolase family 5 C-terminal" evidence="6">
    <location>
        <begin position="563"/>
        <end position="644"/>
    </location>
</feature>
<evidence type="ECO:0000256" key="1">
    <source>
        <dbReference type="ARBA" id="ARBA00005641"/>
    </source>
</evidence>
<dbReference type="InterPro" id="IPR041036">
    <property type="entry name" value="GH5_C"/>
</dbReference>
<evidence type="ECO:0000259" key="6">
    <source>
        <dbReference type="Pfam" id="PF18564"/>
    </source>
</evidence>
<evidence type="ECO:0000313" key="8">
    <source>
        <dbReference type="Proteomes" id="UP000244248"/>
    </source>
</evidence>
<gene>
    <name evidence="7" type="ORF">CJD38_13575</name>
</gene>
<comment type="caution">
    <text evidence="7">The sequence shown here is derived from an EMBL/GenBank/DDBJ whole genome shotgun (WGS) entry which is preliminary data.</text>
</comment>